<organism evidence="1">
    <name type="scientific">Brassica napus</name>
    <name type="common">Rape</name>
    <dbReference type="NCBI Taxonomy" id="3708"/>
    <lineage>
        <taxon>Eukaryota</taxon>
        <taxon>Viridiplantae</taxon>
        <taxon>Streptophyta</taxon>
        <taxon>Embryophyta</taxon>
        <taxon>Tracheophyta</taxon>
        <taxon>Spermatophyta</taxon>
        <taxon>Magnoliopsida</taxon>
        <taxon>eudicotyledons</taxon>
        <taxon>Gunneridae</taxon>
        <taxon>Pentapetalae</taxon>
        <taxon>rosids</taxon>
        <taxon>malvids</taxon>
        <taxon>Brassicales</taxon>
        <taxon>Brassicaceae</taxon>
        <taxon>Brassiceae</taxon>
        <taxon>Brassica</taxon>
    </lineage>
</organism>
<sequence>MVAFVGLICHVKMFNHHRRWDMVSFISLFQYRKFLTGLYKELEEERSASVDAYIDAGKGGELAHEETMIIIGALV</sequence>
<reference evidence="1" key="1">
    <citation type="submission" date="2021-01" db="EMBL/GenBank/DDBJ databases">
        <authorList>
            <consortium name="Genoscope - CEA"/>
            <person name="William W."/>
        </authorList>
    </citation>
    <scope>NUCLEOTIDE SEQUENCE</scope>
</reference>
<accession>A0A816WHZ8</accession>
<proteinExistence type="predicted"/>
<dbReference type="AlphaFoldDB" id="A0A816WHZ8"/>
<name>A0A816WHZ8_BRANA</name>
<dbReference type="EMBL" id="HG994357">
    <property type="protein sequence ID" value="CAF2133530.1"/>
    <property type="molecule type" value="Genomic_DNA"/>
</dbReference>
<protein>
    <submittedName>
        <fullName evidence="1">(rape) hypothetical protein</fullName>
    </submittedName>
</protein>
<dbReference type="Proteomes" id="UP001295469">
    <property type="component" value="Chromosome A03"/>
</dbReference>
<evidence type="ECO:0000313" key="1">
    <source>
        <dbReference type="EMBL" id="CAF2133530.1"/>
    </source>
</evidence>
<gene>
    <name evidence="1" type="ORF">DARMORV10_A03P65400.1</name>
</gene>